<dbReference type="Proteomes" id="UP001152747">
    <property type="component" value="Unassembled WGS sequence"/>
</dbReference>
<evidence type="ECO:0000256" key="3">
    <source>
        <dbReference type="SAM" id="SignalP"/>
    </source>
</evidence>
<feature type="region of interest" description="Disordered" evidence="1">
    <location>
        <begin position="104"/>
        <end position="145"/>
    </location>
</feature>
<keyword evidence="2" id="KW-1133">Transmembrane helix</keyword>
<comment type="caution">
    <text evidence="5">The sequence shown here is derived from an EMBL/GenBank/DDBJ whole genome shotgun (WGS) entry which is preliminary data.</text>
</comment>
<dbReference type="AlphaFoldDB" id="A0A9P1I7Z9"/>
<evidence type="ECO:0000256" key="2">
    <source>
        <dbReference type="SAM" id="Phobius"/>
    </source>
</evidence>
<feature type="compositionally biased region" description="Basic and acidic residues" evidence="1">
    <location>
        <begin position="120"/>
        <end position="136"/>
    </location>
</feature>
<feature type="region of interest" description="Disordered" evidence="1">
    <location>
        <begin position="237"/>
        <end position="268"/>
    </location>
</feature>
<reference evidence="5" key="1">
    <citation type="submission" date="2022-11" db="EMBL/GenBank/DDBJ databases">
        <authorList>
            <person name="Kikuchi T."/>
        </authorList>
    </citation>
    <scope>NUCLEOTIDE SEQUENCE</scope>
    <source>
        <strain evidence="5">PS1010</strain>
    </source>
</reference>
<dbReference type="PROSITE" id="PS50024">
    <property type="entry name" value="SEA"/>
    <property type="match status" value="1"/>
</dbReference>
<dbReference type="EMBL" id="CANHGI010000001">
    <property type="protein sequence ID" value="CAI5439873.1"/>
    <property type="molecule type" value="Genomic_DNA"/>
</dbReference>
<dbReference type="Pfam" id="PF01390">
    <property type="entry name" value="SEA"/>
    <property type="match status" value="1"/>
</dbReference>
<protein>
    <recommendedName>
        <fullName evidence="4">SEA domain-containing protein</fullName>
    </recommendedName>
</protein>
<name>A0A9P1I7Z9_9PELO</name>
<dbReference type="InterPro" id="IPR000082">
    <property type="entry name" value="SEA_dom"/>
</dbReference>
<evidence type="ECO:0000313" key="5">
    <source>
        <dbReference type="EMBL" id="CAI5439873.1"/>
    </source>
</evidence>
<feature type="compositionally biased region" description="Acidic residues" evidence="1">
    <location>
        <begin position="107"/>
        <end position="119"/>
    </location>
</feature>
<evidence type="ECO:0000259" key="4">
    <source>
        <dbReference type="PROSITE" id="PS50024"/>
    </source>
</evidence>
<keyword evidence="3" id="KW-0732">Signal</keyword>
<dbReference type="InterPro" id="IPR036364">
    <property type="entry name" value="SEA_dom_sf"/>
</dbReference>
<organism evidence="5 6">
    <name type="scientific">Caenorhabditis angaria</name>
    <dbReference type="NCBI Taxonomy" id="860376"/>
    <lineage>
        <taxon>Eukaryota</taxon>
        <taxon>Metazoa</taxon>
        <taxon>Ecdysozoa</taxon>
        <taxon>Nematoda</taxon>
        <taxon>Chromadorea</taxon>
        <taxon>Rhabditida</taxon>
        <taxon>Rhabditina</taxon>
        <taxon>Rhabditomorpha</taxon>
        <taxon>Rhabditoidea</taxon>
        <taxon>Rhabditidae</taxon>
        <taxon>Peloderinae</taxon>
        <taxon>Caenorhabditis</taxon>
    </lineage>
</organism>
<evidence type="ECO:0000313" key="6">
    <source>
        <dbReference type="Proteomes" id="UP001152747"/>
    </source>
</evidence>
<dbReference type="OrthoDB" id="5848610at2759"/>
<feature type="transmembrane region" description="Helical" evidence="2">
    <location>
        <begin position="416"/>
        <end position="439"/>
    </location>
</feature>
<accession>A0A9P1I7Z9</accession>
<feature type="signal peptide" evidence="3">
    <location>
        <begin position="1"/>
        <end position="20"/>
    </location>
</feature>
<keyword evidence="6" id="KW-1185">Reference proteome</keyword>
<sequence>MLKFLFFTISLLILPQFLLAQEENFEDENSEDVFEIQMSSSGIEPAPENLGSDGFATSTEMTMELNDTSLEVGHVAKANLFTPITPLDPETTVIFQNFSTATFEPDSKEDLDDSEDSDEEHLKTAEKLEEERKNTSENRQSFTIPIEEVVQDRRVLKEKEEHITSTTGFPSTTSSISLATEEIDENETPFDQSALEGLFEPDGSISAPEAPAFPILKMAEEDVKLLVETTTTVIPETTTEEPTTTVTEQPSTTTTTVPSTTVPSTTTTTVVPPKTFALPQKLVRTPISFRITSLDFSEDFENLETGPAKKLIRDIVPQISDYIATITGDNDVAVSIKSLTRGSVIVAAEVATKKSLGDAQMAANLLEAAISRNSSQLGEYTVDSLSLQVDGVASQAYLDAISTTRRDDAATSLSSLILLIIAVSLIVITSVALCVILITNKKRRQSKMKLSIGGENSVRSLTPEMSPQHSVNLMSYGNRASTVQKTQIDETNSVMY</sequence>
<proteinExistence type="predicted"/>
<keyword evidence="2" id="KW-0472">Membrane</keyword>
<gene>
    <name evidence="5" type="ORF">CAMP_LOCUS2510</name>
</gene>
<keyword evidence="2" id="KW-0812">Transmembrane</keyword>
<dbReference type="SUPFAM" id="SSF82671">
    <property type="entry name" value="SEA domain"/>
    <property type="match status" value="1"/>
</dbReference>
<evidence type="ECO:0000256" key="1">
    <source>
        <dbReference type="SAM" id="MobiDB-lite"/>
    </source>
</evidence>
<feature type="domain" description="SEA" evidence="4">
    <location>
        <begin position="281"/>
        <end position="394"/>
    </location>
</feature>
<feature type="chain" id="PRO_5040173411" description="SEA domain-containing protein" evidence="3">
    <location>
        <begin position="21"/>
        <end position="496"/>
    </location>
</feature>